<evidence type="ECO:0000256" key="2">
    <source>
        <dbReference type="ARBA" id="ARBA00007269"/>
    </source>
</evidence>
<keyword evidence="5 10" id="KW-0863">Zinc-finger</keyword>
<evidence type="ECO:0000259" key="12">
    <source>
        <dbReference type="PROSITE" id="PS50089"/>
    </source>
</evidence>
<evidence type="ECO:0000256" key="7">
    <source>
        <dbReference type="ARBA" id="ARBA00023015"/>
    </source>
</evidence>
<evidence type="ECO:0000256" key="11">
    <source>
        <dbReference type="SAM" id="MobiDB-lite"/>
    </source>
</evidence>
<proteinExistence type="inferred from homology"/>
<evidence type="ECO:0000256" key="6">
    <source>
        <dbReference type="ARBA" id="ARBA00022833"/>
    </source>
</evidence>
<dbReference type="GO" id="GO:0000122">
    <property type="term" value="P:negative regulation of transcription by RNA polymerase II"/>
    <property type="evidence" value="ECO:0007669"/>
    <property type="project" value="TreeGrafter"/>
</dbReference>
<dbReference type="SMART" id="SM00438">
    <property type="entry name" value="ZnF_NFX"/>
    <property type="match status" value="9"/>
</dbReference>
<evidence type="ECO:0000259" key="13">
    <source>
        <dbReference type="PROSITE" id="PS51061"/>
    </source>
</evidence>
<evidence type="ECO:0000256" key="4">
    <source>
        <dbReference type="ARBA" id="ARBA00022737"/>
    </source>
</evidence>
<evidence type="ECO:0000313" key="14">
    <source>
        <dbReference type="Proteomes" id="UP000046393"/>
    </source>
</evidence>
<sequence>MNSSLTEGMAPEPSRGQNSLNPRQINGRKKNQYKRRGQRYKRGGSDGGKLYPANYTNLSPHPLTGTCSYPSPLSFISSSAGTSDFGHHNSPFIRVPPLVPDVLSGVATFEDGLFSPSQNHAPTTVIQKNSGERTNFRNRGNSKNGLWNSNSNTRNRYNNSRLCRDFTEGNPNKVGRKKYSYRNGRNMSQNSSELSNTESADDDQSLQTLRERLMKQLATNTYECMICCQTIQPNQWIWTCTKCYHMFHMNRTNAHGCITQWALKSSDSDGNWRCPSCQNLSSEMPRIYKCFCGKKVNPPTKMCDLNFILFPAIPHTCDDKCGRSRQYGCIHPCTDDCHPGPCPPCPAMVYRTCPCGKETKCFRCGVPSDFKCNTVCEKPLSCGLHNCSLVCHSGECGDCTAKIHQVCFCGLMERDVPCTAENALTKEYSCGSLCTGTYECGIHSCTLRCHKKKEDGSCGPCPLSSLLKLYCPCGSTKLSDISSVPRKLCSDPIPTCNKVCNKVLGCGSKDQHHRCKQLCHEGPCPPCSSYTIVVCRCSSLKKKMLCTEAVKCTESNPLTCERRCRKLKTCKNHRCQAVCCIDKEHICLQICNKKLECGNHFCDRLCHVGRCPKCLQASKSFQEQYCLCGKTVREPPIPCGTPLPTCNEPCSRRHACSHPPLHKCHGEPECPPCTVLTEKYCYGKHELRSNIPCYLNEVSCGKVCDAQLSCGVHRCKRICHAPPCETEDTVCKQPCPVLRINEDCGHPCGLPCHGTSPCPKSDCLAKVTVTCSCLRKKGEMKCVDVKKMYRRKLALDMVVESEERPTVGARILKRSNSSDKYQCLPCDAECKLIMRNKRIAEALSIKTDSAANRVEVDGITGVASSMYTDYLKEYLKGNSKHVHEVEIALVNLVQDVGSQNEKSSVTYSFPPMNVELRRFIHEYATYFNVETRSYDSEPLRNVVVTAKKYNLLFFSAGTLTTSIGFQLGECTLPTVLLTTLADNKAVGLCTTALSGLKIQKPVASLGTTTCSWQSNGMHQLHATGKVVRRGFSDVARESK</sequence>
<keyword evidence="7" id="KW-0805">Transcription regulation</keyword>
<evidence type="ECO:0000256" key="8">
    <source>
        <dbReference type="ARBA" id="ARBA00023163"/>
    </source>
</evidence>
<dbReference type="PROSITE" id="PS51061">
    <property type="entry name" value="R3H"/>
    <property type="match status" value="1"/>
</dbReference>
<dbReference type="PANTHER" id="PTHR12360">
    <property type="entry name" value="NUCLEAR TRANSCRIPTION FACTOR, X-BOX BINDING 1 NFX1"/>
    <property type="match status" value="1"/>
</dbReference>
<organism evidence="14 15">
    <name type="scientific">Syphacia muris</name>
    <dbReference type="NCBI Taxonomy" id="451379"/>
    <lineage>
        <taxon>Eukaryota</taxon>
        <taxon>Metazoa</taxon>
        <taxon>Ecdysozoa</taxon>
        <taxon>Nematoda</taxon>
        <taxon>Chromadorea</taxon>
        <taxon>Rhabditida</taxon>
        <taxon>Spirurina</taxon>
        <taxon>Oxyuridomorpha</taxon>
        <taxon>Oxyuroidea</taxon>
        <taxon>Oxyuridae</taxon>
        <taxon>Syphacia</taxon>
    </lineage>
</organism>
<evidence type="ECO:0000256" key="1">
    <source>
        <dbReference type="ARBA" id="ARBA00004123"/>
    </source>
</evidence>
<dbReference type="GO" id="GO:0000981">
    <property type="term" value="F:DNA-binding transcription factor activity, RNA polymerase II-specific"/>
    <property type="evidence" value="ECO:0007669"/>
    <property type="project" value="TreeGrafter"/>
</dbReference>
<feature type="domain" description="R3H" evidence="13">
    <location>
        <begin position="879"/>
        <end position="948"/>
    </location>
</feature>
<keyword evidence="3" id="KW-0479">Metal-binding</keyword>
<dbReference type="PROSITE" id="PS50089">
    <property type="entry name" value="ZF_RING_2"/>
    <property type="match status" value="1"/>
</dbReference>
<evidence type="ECO:0000256" key="9">
    <source>
        <dbReference type="ARBA" id="ARBA00023242"/>
    </source>
</evidence>
<comment type="similarity">
    <text evidence="2">Belongs to the NFX1 family.</text>
</comment>
<dbReference type="Pfam" id="PF01424">
    <property type="entry name" value="R3H"/>
    <property type="match status" value="1"/>
</dbReference>
<dbReference type="Pfam" id="PF01422">
    <property type="entry name" value="zf-NF-X1"/>
    <property type="match status" value="7"/>
</dbReference>
<name>A0A0N5ALT4_9BILA</name>
<feature type="region of interest" description="Disordered" evidence="11">
    <location>
        <begin position="1"/>
        <end position="55"/>
    </location>
</feature>
<feature type="compositionally biased region" description="Polar residues" evidence="11">
    <location>
        <begin position="136"/>
        <end position="147"/>
    </location>
</feature>
<dbReference type="SUPFAM" id="SSF82708">
    <property type="entry name" value="R3H domain"/>
    <property type="match status" value="1"/>
</dbReference>
<feature type="domain" description="RING-type" evidence="12">
    <location>
        <begin position="224"/>
        <end position="278"/>
    </location>
</feature>
<protein>
    <submittedName>
        <fullName evidence="15">R3H domain-containing protein</fullName>
    </submittedName>
</protein>
<feature type="compositionally biased region" description="Basic residues" evidence="11">
    <location>
        <begin position="26"/>
        <end position="42"/>
    </location>
</feature>
<keyword evidence="9" id="KW-0539">Nucleus</keyword>
<comment type="subcellular location">
    <subcellularLocation>
        <location evidence="1">Nucleus</location>
    </subcellularLocation>
</comment>
<dbReference type="InterPro" id="IPR036867">
    <property type="entry name" value="R3H_dom_sf"/>
</dbReference>
<evidence type="ECO:0000256" key="10">
    <source>
        <dbReference type="PROSITE-ProRule" id="PRU00175"/>
    </source>
</evidence>
<feature type="region of interest" description="Disordered" evidence="11">
    <location>
        <begin position="166"/>
        <end position="204"/>
    </location>
</feature>
<feature type="compositionally biased region" description="Polar residues" evidence="11">
    <location>
        <begin position="183"/>
        <end position="198"/>
    </location>
</feature>
<keyword evidence="14" id="KW-1185">Reference proteome</keyword>
<dbReference type="InterPro" id="IPR034078">
    <property type="entry name" value="NFX1_fam"/>
</dbReference>
<dbReference type="Gene3D" id="3.30.1370.50">
    <property type="entry name" value="R3H-like domain"/>
    <property type="match status" value="1"/>
</dbReference>
<dbReference type="InterPro" id="IPR001374">
    <property type="entry name" value="R3H_dom"/>
</dbReference>
<evidence type="ECO:0000256" key="5">
    <source>
        <dbReference type="ARBA" id="ARBA00022771"/>
    </source>
</evidence>
<keyword evidence="6" id="KW-0862">Zinc</keyword>
<dbReference type="CDD" id="cd06008">
    <property type="entry name" value="NF-X1-zinc-finger"/>
    <property type="match status" value="4"/>
</dbReference>
<dbReference type="SUPFAM" id="SSF57850">
    <property type="entry name" value="RING/U-box"/>
    <property type="match status" value="1"/>
</dbReference>
<dbReference type="GO" id="GO:0000977">
    <property type="term" value="F:RNA polymerase II transcription regulatory region sequence-specific DNA binding"/>
    <property type="evidence" value="ECO:0007669"/>
    <property type="project" value="TreeGrafter"/>
</dbReference>
<keyword evidence="8" id="KW-0804">Transcription</keyword>
<dbReference type="InterPro" id="IPR000967">
    <property type="entry name" value="Znf_NFX1"/>
</dbReference>
<dbReference type="PANTHER" id="PTHR12360:SF12">
    <property type="entry name" value="TRANSCRIPTIONAL REPRESSOR NF-X1"/>
    <property type="match status" value="1"/>
</dbReference>
<feature type="region of interest" description="Disordered" evidence="11">
    <location>
        <begin position="128"/>
        <end position="152"/>
    </location>
</feature>
<dbReference type="GO" id="GO:0005634">
    <property type="term" value="C:nucleus"/>
    <property type="evidence" value="ECO:0007669"/>
    <property type="project" value="UniProtKB-SubCell"/>
</dbReference>
<dbReference type="InterPro" id="IPR001841">
    <property type="entry name" value="Znf_RING"/>
</dbReference>
<keyword evidence="4" id="KW-0677">Repeat</keyword>
<dbReference type="SMART" id="SM00393">
    <property type="entry name" value="R3H"/>
    <property type="match status" value="1"/>
</dbReference>
<dbReference type="STRING" id="451379.A0A0N5ALT4"/>
<feature type="compositionally biased region" description="Polar residues" evidence="11">
    <location>
        <begin position="15"/>
        <end position="24"/>
    </location>
</feature>
<evidence type="ECO:0000313" key="15">
    <source>
        <dbReference type="WBParaSite" id="SMUV_0000551201-mRNA-1"/>
    </source>
</evidence>
<evidence type="ECO:0000256" key="3">
    <source>
        <dbReference type="ARBA" id="ARBA00022723"/>
    </source>
</evidence>
<dbReference type="GO" id="GO:0008270">
    <property type="term" value="F:zinc ion binding"/>
    <property type="evidence" value="ECO:0007669"/>
    <property type="project" value="UniProtKB-KW"/>
</dbReference>
<dbReference type="Proteomes" id="UP000046393">
    <property type="component" value="Unplaced"/>
</dbReference>
<dbReference type="AlphaFoldDB" id="A0A0N5ALT4"/>
<dbReference type="WBParaSite" id="SMUV_0000551201-mRNA-1">
    <property type="protein sequence ID" value="SMUV_0000551201-mRNA-1"/>
    <property type="gene ID" value="SMUV_0000551201"/>
</dbReference>
<accession>A0A0N5ALT4</accession>
<reference evidence="15" key="1">
    <citation type="submission" date="2017-02" db="UniProtKB">
        <authorList>
            <consortium name="WormBaseParasite"/>
        </authorList>
    </citation>
    <scope>IDENTIFICATION</scope>
</reference>